<name>A0ABS9Q891_9HYPH</name>
<dbReference type="RefSeq" id="WP_239361432.1">
    <property type="nucleotide sequence ID" value="NZ_JAKREW010000001.1"/>
</dbReference>
<accession>A0ABS9Q891</accession>
<proteinExistence type="predicted"/>
<gene>
    <name evidence="1" type="ORF">L4923_01160</name>
</gene>
<protein>
    <submittedName>
        <fullName evidence="1">Uncharacterized protein</fullName>
    </submittedName>
</protein>
<evidence type="ECO:0000313" key="2">
    <source>
        <dbReference type="Proteomes" id="UP001201701"/>
    </source>
</evidence>
<organism evidence="1 2">
    <name type="scientific">Mesorhizobium retamae</name>
    <dbReference type="NCBI Taxonomy" id="2912854"/>
    <lineage>
        <taxon>Bacteria</taxon>
        <taxon>Pseudomonadati</taxon>
        <taxon>Pseudomonadota</taxon>
        <taxon>Alphaproteobacteria</taxon>
        <taxon>Hyphomicrobiales</taxon>
        <taxon>Phyllobacteriaceae</taxon>
        <taxon>Mesorhizobium</taxon>
    </lineage>
</organism>
<sequence>MSTPTSRQVKKRQAVADALNRHKIFVSSRRFKAGEEPTYRVIVANEAYIVGQRTLDQLHKGYRPAELGLEPLREEAGE</sequence>
<comment type="caution">
    <text evidence="1">The sequence shown here is derived from an EMBL/GenBank/DDBJ whole genome shotgun (WGS) entry which is preliminary data.</text>
</comment>
<dbReference type="Proteomes" id="UP001201701">
    <property type="component" value="Unassembled WGS sequence"/>
</dbReference>
<evidence type="ECO:0000313" key="1">
    <source>
        <dbReference type="EMBL" id="MCG7503621.1"/>
    </source>
</evidence>
<dbReference type="EMBL" id="JAKREW010000001">
    <property type="protein sequence ID" value="MCG7503621.1"/>
    <property type="molecule type" value="Genomic_DNA"/>
</dbReference>
<reference evidence="1 2" key="1">
    <citation type="submission" date="2022-02" db="EMBL/GenBank/DDBJ databases">
        <title>Draft genome sequence of Mezorhizobium retamae strain IRAMC:0171 isolated from Retama raetam nodules.</title>
        <authorList>
            <person name="Bengaied R."/>
            <person name="Sbissi I."/>
            <person name="Huber K."/>
            <person name="Ghodbane F."/>
            <person name="Nouioui I."/>
            <person name="Tarhouni M."/>
            <person name="Gtari M."/>
        </authorList>
    </citation>
    <scope>NUCLEOTIDE SEQUENCE [LARGE SCALE GENOMIC DNA]</scope>
    <source>
        <strain evidence="1 2">IRAMC:0171</strain>
    </source>
</reference>
<keyword evidence="2" id="KW-1185">Reference proteome</keyword>